<evidence type="ECO:0000256" key="1">
    <source>
        <dbReference type="ARBA" id="ARBA00004123"/>
    </source>
</evidence>
<dbReference type="PRINTS" id="PR00367">
    <property type="entry name" value="ETHRSPELEMNT"/>
</dbReference>
<dbReference type="OMA" id="YQMGLMP"/>
<sequence>MNEVTMCELSFPHQYPRSSSFSCLNSCLTEHWGDLPLKVDDSEDMIIYNSLHEALNFGWSPTSDSTVAASVKAEPGDEPEMMTGPVMEVSPMGLTQPAAATATQMLFGSAFMGISSQNRSSFFMGKQEKCFRNGNQKVVKGRHYRGVRQRPWGKFAAEIRDPAKNGARVWLGTYETAEEAALAYDRAAYRMRGSRALLNFPHRIGNNEPEPVRVTAKRREHDPALYNSSSPKRKKSLAANEAELERASRGLDVFQLGHQMGLMPVGEQLLVN</sequence>
<dbReference type="Gramene" id="EOY22773">
    <property type="protein sequence ID" value="EOY22773"/>
    <property type="gene ID" value="TCM_014845"/>
</dbReference>
<comment type="similarity">
    <text evidence="6">Belongs to the AP2/ERF transcription factor family. ERF subfamily.</text>
</comment>
<evidence type="ECO:0000256" key="4">
    <source>
        <dbReference type="ARBA" id="ARBA00023163"/>
    </source>
</evidence>
<comment type="subcellular location">
    <subcellularLocation>
        <location evidence="1">Nucleus</location>
    </subcellularLocation>
</comment>
<dbReference type="InterPro" id="IPR036955">
    <property type="entry name" value="AP2/ERF_dom_sf"/>
</dbReference>
<name>A0A061G082_THECC</name>
<evidence type="ECO:0000313" key="9">
    <source>
        <dbReference type="EMBL" id="EOY22773.1"/>
    </source>
</evidence>
<dbReference type="Proteomes" id="UP000026915">
    <property type="component" value="Chromosome 3"/>
</dbReference>
<keyword evidence="4" id="KW-0804">Transcription</keyword>
<keyword evidence="5" id="KW-0539">Nucleus</keyword>
<dbReference type="PROSITE" id="PS51032">
    <property type="entry name" value="AP2_ERF"/>
    <property type="match status" value="1"/>
</dbReference>
<dbReference type="GO" id="GO:0005634">
    <property type="term" value="C:nucleus"/>
    <property type="evidence" value="ECO:0007669"/>
    <property type="project" value="UniProtKB-SubCell"/>
</dbReference>
<reference evidence="9 10" key="1">
    <citation type="journal article" date="2013" name="Genome Biol.">
        <title>The genome sequence of the most widely cultivated cacao type and its use to identify candidate genes regulating pod color.</title>
        <authorList>
            <person name="Motamayor J.C."/>
            <person name="Mockaitis K."/>
            <person name="Schmutz J."/>
            <person name="Haiminen N."/>
            <person name="Iii D.L."/>
            <person name="Cornejo O."/>
            <person name="Findley S.D."/>
            <person name="Zheng P."/>
            <person name="Utro F."/>
            <person name="Royaert S."/>
            <person name="Saski C."/>
            <person name="Jenkins J."/>
            <person name="Podicheti R."/>
            <person name="Zhao M."/>
            <person name="Scheffler B.E."/>
            <person name="Stack J.C."/>
            <person name="Feltus F.A."/>
            <person name="Mustiga G.M."/>
            <person name="Amores F."/>
            <person name="Phillips W."/>
            <person name="Marelli J.P."/>
            <person name="May G.D."/>
            <person name="Shapiro H."/>
            <person name="Ma J."/>
            <person name="Bustamante C.D."/>
            <person name="Schnell R.J."/>
            <person name="Main D."/>
            <person name="Gilbert D."/>
            <person name="Parida L."/>
            <person name="Kuhn D.N."/>
        </authorList>
    </citation>
    <scope>NUCLEOTIDE SEQUENCE [LARGE SCALE GENOMIC DNA]</scope>
    <source>
        <strain evidence="10">cv. Matina 1-6</strain>
    </source>
</reference>
<dbReference type="CDD" id="cd00018">
    <property type="entry name" value="AP2"/>
    <property type="match status" value="1"/>
</dbReference>
<dbReference type="Pfam" id="PF00847">
    <property type="entry name" value="AP2"/>
    <property type="match status" value="1"/>
</dbReference>
<evidence type="ECO:0000256" key="6">
    <source>
        <dbReference type="ARBA" id="ARBA00024343"/>
    </source>
</evidence>
<protein>
    <submittedName>
        <fullName evidence="9">AP2/ERF domain-containing transcription factor, putative</fullName>
    </submittedName>
</protein>
<dbReference type="GO" id="GO:0003700">
    <property type="term" value="F:DNA-binding transcription factor activity"/>
    <property type="evidence" value="ECO:0007669"/>
    <property type="project" value="InterPro"/>
</dbReference>
<keyword evidence="3" id="KW-0238">DNA-binding</keyword>
<dbReference type="STRING" id="3641.A0A061G082"/>
<evidence type="ECO:0000256" key="5">
    <source>
        <dbReference type="ARBA" id="ARBA00023242"/>
    </source>
</evidence>
<organism evidence="9 10">
    <name type="scientific">Theobroma cacao</name>
    <name type="common">Cacao</name>
    <name type="synonym">Cocoa</name>
    <dbReference type="NCBI Taxonomy" id="3641"/>
    <lineage>
        <taxon>Eukaryota</taxon>
        <taxon>Viridiplantae</taxon>
        <taxon>Streptophyta</taxon>
        <taxon>Embryophyta</taxon>
        <taxon>Tracheophyta</taxon>
        <taxon>Spermatophyta</taxon>
        <taxon>Magnoliopsida</taxon>
        <taxon>eudicotyledons</taxon>
        <taxon>Gunneridae</taxon>
        <taxon>Pentapetalae</taxon>
        <taxon>rosids</taxon>
        <taxon>malvids</taxon>
        <taxon>Malvales</taxon>
        <taxon>Malvaceae</taxon>
        <taxon>Byttnerioideae</taxon>
        <taxon>Theobroma</taxon>
    </lineage>
</organism>
<evidence type="ECO:0000259" key="8">
    <source>
        <dbReference type="PROSITE" id="PS51032"/>
    </source>
</evidence>
<dbReference type="InterPro" id="IPR044808">
    <property type="entry name" value="ERF_plant"/>
</dbReference>
<dbReference type="SUPFAM" id="SSF54171">
    <property type="entry name" value="DNA-binding domain"/>
    <property type="match status" value="1"/>
</dbReference>
<dbReference type="InterPro" id="IPR001471">
    <property type="entry name" value="AP2/ERF_dom"/>
</dbReference>
<accession>A0A061G082</accession>
<dbReference type="FunFam" id="3.30.730.10:FF:000001">
    <property type="entry name" value="Ethylene-responsive transcription factor 2"/>
    <property type="match status" value="1"/>
</dbReference>
<dbReference type="HOGENOM" id="CLU_058713_3_0_1"/>
<dbReference type="AlphaFoldDB" id="A0A061G082"/>
<feature type="domain" description="AP2/ERF" evidence="8">
    <location>
        <begin position="143"/>
        <end position="201"/>
    </location>
</feature>
<dbReference type="eggNOG" id="ENOG502QRIC">
    <property type="taxonomic scope" value="Eukaryota"/>
</dbReference>
<dbReference type="InParanoid" id="A0A061G082"/>
<evidence type="ECO:0000256" key="7">
    <source>
        <dbReference type="SAM" id="MobiDB-lite"/>
    </source>
</evidence>
<keyword evidence="2" id="KW-0805">Transcription regulation</keyword>
<keyword evidence="10" id="KW-1185">Reference proteome</keyword>
<dbReference type="Gene3D" id="3.30.730.10">
    <property type="entry name" value="AP2/ERF domain"/>
    <property type="match status" value="1"/>
</dbReference>
<evidence type="ECO:0000256" key="2">
    <source>
        <dbReference type="ARBA" id="ARBA00023015"/>
    </source>
</evidence>
<evidence type="ECO:0000313" key="10">
    <source>
        <dbReference type="Proteomes" id="UP000026915"/>
    </source>
</evidence>
<dbReference type="SMART" id="SM00380">
    <property type="entry name" value="AP2"/>
    <property type="match status" value="1"/>
</dbReference>
<dbReference type="InterPro" id="IPR016177">
    <property type="entry name" value="DNA-bd_dom_sf"/>
</dbReference>
<dbReference type="GO" id="GO:0003677">
    <property type="term" value="F:DNA binding"/>
    <property type="evidence" value="ECO:0007669"/>
    <property type="project" value="UniProtKB-KW"/>
</dbReference>
<evidence type="ECO:0000256" key="3">
    <source>
        <dbReference type="ARBA" id="ARBA00023125"/>
    </source>
</evidence>
<gene>
    <name evidence="9" type="ORF">TCM_014845</name>
</gene>
<feature type="region of interest" description="Disordered" evidence="7">
    <location>
        <begin position="214"/>
        <end position="241"/>
    </location>
</feature>
<proteinExistence type="inferred from homology"/>
<dbReference type="PANTHER" id="PTHR31190:SF476">
    <property type="entry name" value="ETHYLENE-RESPONSIVE TRANSCRIPTION FACTOR 1"/>
    <property type="match status" value="1"/>
</dbReference>
<dbReference type="EMBL" id="CM001881">
    <property type="protein sequence ID" value="EOY22773.1"/>
    <property type="molecule type" value="Genomic_DNA"/>
</dbReference>
<dbReference type="GO" id="GO:0009873">
    <property type="term" value="P:ethylene-activated signaling pathway"/>
    <property type="evidence" value="ECO:0007669"/>
    <property type="project" value="InterPro"/>
</dbReference>
<dbReference type="PANTHER" id="PTHR31190">
    <property type="entry name" value="DNA-BINDING DOMAIN"/>
    <property type="match status" value="1"/>
</dbReference>